<dbReference type="EC" id="2.5.1.3" evidence="6"/>
<feature type="domain" description="Thiamine phosphate synthase/TenI" evidence="5">
    <location>
        <begin position="178"/>
        <end position="352"/>
    </location>
</feature>
<keyword evidence="2" id="KW-0479">Metal-binding</keyword>
<evidence type="ECO:0000313" key="7">
    <source>
        <dbReference type="Proteomes" id="UP000693996"/>
    </source>
</evidence>
<dbReference type="KEGG" id="vtr:MYVALT_E_00410"/>
<gene>
    <name evidence="6" type="ORF">MYVALT_E_00410</name>
</gene>
<sequence>MSDFFLGGREVFYPTSDKLLKTAKKIRAGLGDWPCARQPVHICFVPPPWPLGYHDVIIATDTQPSSVDAAFWIDSGAAVLDASARTVTRLYQGHTLRILEASRCADWIAALAAFIDCGYDLHDALCLALAWRHGDEYTQDPWPSDISRFPRVLGLPDAPVQPFAKCPAALGLYPIVPTADWISRLLLMGVCTVQLRRKVNGGPHNLAVLQNDVRAAIIAGRRYKDARVFINDHWKLALEERAYGVHLGQEDLWRSDISALMEAGLRLGVSSHGYYEILVALHFKPSYIALGAVFPTTTKVMPSLPQGLSRLTRYVHLLKGVTPCVAIGGIDLQSLGRVLATGVLSAALVRAVTQAHNVEETIFALQTKFV</sequence>
<keyword evidence="7" id="KW-1185">Reference proteome</keyword>
<accession>A0A916JUV5</accession>
<evidence type="ECO:0000259" key="5">
    <source>
        <dbReference type="Pfam" id="PF02581"/>
    </source>
</evidence>
<keyword evidence="1 6" id="KW-0808">Transferase</keyword>
<dbReference type="GO" id="GO:0004789">
    <property type="term" value="F:thiamine-phosphate diphosphorylase activity"/>
    <property type="evidence" value="ECO:0007669"/>
    <property type="project" value="UniProtKB-EC"/>
</dbReference>
<dbReference type="GO" id="GO:0009228">
    <property type="term" value="P:thiamine biosynthetic process"/>
    <property type="evidence" value="ECO:0007669"/>
    <property type="project" value="UniProtKB-KW"/>
</dbReference>
<proteinExistence type="predicted"/>
<dbReference type="CDD" id="cd00564">
    <property type="entry name" value="TMP_TenI"/>
    <property type="match status" value="1"/>
</dbReference>
<dbReference type="Pfam" id="PF02581">
    <property type="entry name" value="TMP-TENI"/>
    <property type="match status" value="1"/>
</dbReference>
<dbReference type="InterPro" id="IPR022998">
    <property type="entry name" value="ThiamineP_synth_TenI"/>
</dbReference>
<dbReference type="GO" id="GO:0046872">
    <property type="term" value="F:metal ion binding"/>
    <property type="evidence" value="ECO:0007669"/>
    <property type="project" value="UniProtKB-KW"/>
</dbReference>
<dbReference type="GO" id="GO:0005737">
    <property type="term" value="C:cytoplasm"/>
    <property type="evidence" value="ECO:0007669"/>
    <property type="project" value="TreeGrafter"/>
</dbReference>
<evidence type="ECO:0000256" key="1">
    <source>
        <dbReference type="ARBA" id="ARBA00022679"/>
    </source>
</evidence>
<dbReference type="RefSeq" id="WP_216797203.1">
    <property type="nucleotide sequence ID" value="NZ_OU343031.1"/>
</dbReference>
<reference evidence="6" key="1">
    <citation type="submission" date="2021-06" db="EMBL/GenBank/DDBJ databases">
        <authorList>
            <person name="Szabo G."/>
        </authorList>
    </citation>
    <scope>NUCLEOTIDE SEQUENCE</scope>
    <source>
        <strain evidence="6">MYVALT</strain>
    </source>
</reference>
<name>A0A916JUV5_9BURK</name>
<dbReference type="PANTHER" id="PTHR20857:SF15">
    <property type="entry name" value="THIAMINE-PHOSPHATE SYNTHASE"/>
    <property type="match status" value="1"/>
</dbReference>
<dbReference type="FunFam" id="3.20.20.70:FF:000064">
    <property type="entry name" value="Thiamine-phosphate synthase"/>
    <property type="match status" value="1"/>
</dbReference>
<dbReference type="AlphaFoldDB" id="A0A916JUV5"/>
<keyword evidence="3" id="KW-0460">Magnesium</keyword>
<dbReference type="PANTHER" id="PTHR20857">
    <property type="entry name" value="THIAMINE-PHOSPHATE PYROPHOSPHORYLASE"/>
    <property type="match status" value="1"/>
</dbReference>
<keyword evidence="4" id="KW-0784">Thiamine biosynthesis</keyword>
<evidence type="ECO:0000313" key="6">
    <source>
        <dbReference type="EMBL" id="CAG7603353.1"/>
    </source>
</evidence>
<dbReference type="Proteomes" id="UP000693996">
    <property type="component" value="Chromosome"/>
</dbReference>
<evidence type="ECO:0000256" key="3">
    <source>
        <dbReference type="ARBA" id="ARBA00022842"/>
    </source>
</evidence>
<organism evidence="6 7">
    <name type="scientific">Candidatus Vallotiella hemipterorum</name>
    <dbReference type="NCBI Taxonomy" id="1177213"/>
    <lineage>
        <taxon>Bacteria</taxon>
        <taxon>Pseudomonadati</taxon>
        <taxon>Pseudomonadota</taxon>
        <taxon>Betaproteobacteria</taxon>
        <taxon>Burkholderiales</taxon>
        <taxon>Burkholderiaceae</taxon>
        <taxon>Candidatus Vallotiella</taxon>
    </lineage>
</organism>
<evidence type="ECO:0000256" key="2">
    <source>
        <dbReference type="ARBA" id="ARBA00022723"/>
    </source>
</evidence>
<evidence type="ECO:0000256" key="4">
    <source>
        <dbReference type="ARBA" id="ARBA00022977"/>
    </source>
</evidence>
<dbReference type="EMBL" id="OU343031">
    <property type="protein sequence ID" value="CAG7603353.1"/>
    <property type="molecule type" value="Genomic_DNA"/>
</dbReference>
<protein>
    <submittedName>
        <fullName evidence="6">Thiamin-phosphate pyrophosphorylase</fullName>
        <ecNumber evidence="6">2.5.1.3</ecNumber>
    </submittedName>
</protein>